<accession>A0A914D8G5</accession>
<dbReference type="Proteomes" id="UP000887540">
    <property type="component" value="Unplaced"/>
</dbReference>
<keyword evidence="1" id="KW-1185">Reference proteome</keyword>
<evidence type="ECO:0000313" key="2">
    <source>
        <dbReference type="WBParaSite" id="ACRNAN_scaffold20325.g14148.t1"/>
    </source>
</evidence>
<organism evidence="1 2">
    <name type="scientific">Acrobeloides nanus</name>
    <dbReference type="NCBI Taxonomy" id="290746"/>
    <lineage>
        <taxon>Eukaryota</taxon>
        <taxon>Metazoa</taxon>
        <taxon>Ecdysozoa</taxon>
        <taxon>Nematoda</taxon>
        <taxon>Chromadorea</taxon>
        <taxon>Rhabditida</taxon>
        <taxon>Tylenchina</taxon>
        <taxon>Cephalobomorpha</taxon>
        <taxon>Cephaloboidea</taxon>
        <taxon>Cephalobidae</taxon>
        <taxon>Acrobeloides</taxon>
    </lineage>
</organism>
<dbReference type="WBParaSite" id="ACRNAN_scaffold20325.g14148.t1">
    <property type="protein sequence ID" value="ACRNAN_scaffold20325.g14148.t1"/>
    <property type="gene ID" value="ACRNAN_scaffold20325.g14148"/>
</dbReference>
<proteinExistence type="predicted"/>
<evidence type="ECO:0000313" key="1">
    <source>
        <dbReference type="Proteomes" id="UP000887540"/>
    </source>
</evidence>
<sequence>IQLPLNRLSAPQVYCNDLIGLTNFGSMTFLQMKENPNSSRYFTDIA</sequence>
<name>A0A914D8G5_9BILA</name>
<reference evidence="2" key="1">
    <citation type="submission" date="2022-11" db="UniProtKB">
        <authorList>
            <consortium name="WormBaseParasite"/>
        </authorList>
    </citation>
    <scope>IDENTIFICATION</scope>
</reference>
<dbReference type="AlphaFoldDB" id="A0A914D8G5"/>
<protein>
    <submittedName>
        <fullName evidence="2">Uncharacterized protein</fullName>
    </submittedName>
</protein>